<name>A0AAE0NI13_9PEZI</name>
<protein>
    <submittedName>
        <fullName evidence="1">Uncharacterized protein</fullName>
    </submittedName>
</protein>
<evidence type="ECO:0000313" key="2">
    <source>
        <dbReference type="Proteomes" id="UP001285441"/>
    </source>
</evidence>
<keyword evidence="2" id="KW-1185">Reference proteome</keyword>
<dbReference type="PANTHER" id="PTHR36681:SF3">
    <property type="entry name" value="NUCLEAR GTPASE, GERMINAL CENTER-ASSOCIATED, TANDEM DUPLICATE 3"/>
    <property type="match status" value="1"/>
</dbReference>
<accession>A0AAE0NI13</accession>
<evidence type="ECO:0000313" key="1">
    <source>
        <dbReference type="EMBL" id="KAK3381917.1"/>
    </source>
</evidence>
<organism evidence="1 2">
    <name type="scientific">Podospora didyma</name>
    <dbReference type="NCBI Taxonomy" id="330526"/>
    <lineage>
        <taxon>Eukaryota</taxon>
        <taxon>Fungi</taxon>
        <taxon>Dikarya</taxon>
        <taxon>Ascomycota</taxon>
        <taxon>Pezizomycotina</taxon>
        <taxon>Sordariomycetes</taxon>
        <taxon>Sordariomycetidae</taxon>
        <taxon>Sordariales</taxon>
        <taxon>Podosporaceae</taxon>
        <taxon>Podospora</taxon>
    </lineage>
</organism>
<comment type="caution">
    <text evidence="1">The sequence shown here is derived from an EMBL/GenBank/DDBJ whole genome shotgun (WGS) entry which is preliminary data.</text>
</comment>
<reference evidence="1" key="2">
    <citation type="submission" date="2023-06" db="EMBL/GenBank/DDBJ databases">
        <authorList>
            <consortium name="Lawrence Berkeley National Laboratory"/>
            <person name="Haridas S."/>
            <person name="Hensen N."/>
            <person name="Bonometti L."/>
            <person name="Westerberg I."/>
            <person name="Brannstrom I.O."/>
            <person name="Guillou S."/>
            <person name="Cros-Aarteil S."/>
            <person name="Calhoun S."/>
            <person name="Kuo A."/>
            <person name="Mondo S."/>
            <person name="Pangilinan J."/>
            <person name="Riley R."/>
            <person name="LaButti K."/>
            <person name="Andreopoulos B."/>
            <person name="Lipzen A."/>
            <person name="Chen C."/>
            <person name="Yanf M."/>
            <person name="Daum C."/>
            <person name="Ng V."/>
            <person name="Clum A."/>
            <person name="Steindorff A."/>
            <person name="Ohm R."/>
            <person name="Martin F."/>
            <person name="Silar P."/>
            <person name="Natvig D."/>
            <person name="Lalanne C."/>
            <person name="Gautier V."/>
            <person name="Ament-velasquez S.L."/>
            <person name="Kruys A."/>
            <person name="Hutchinson M.I."/>
            <person name="Powell A.J."/>
            <person name="Barry K."/>
            <person name="Miller A.N."/>
            <person name="Grigoriev I.V."/>
            <person name="Debuchy R."/>
            <person name="Gladieux P."/>
            <person name="Thoren M.H."/>
            <person name="Johannesson H."/>
        </authorList>
    </citation>
    <scope>NUCLEOTIDE SEQUENCE</scope>
    <source>
        <strain evidence="1">CBS 232.78</strain>
    </source>
</reference>
<sequence length="562" mass="63246">MATNGNRPVDENAKALDDATEYSTQLASLIKDNTHKTKGVDVLSNDKRLEAWAKDADNLATQRTKFELYVAAQGATGASKTSLLNAVLGYKALLPSSSAEAATATICKVAYNHSDDPAKLFRADIFFRTRDDMKKELDDFFDDIKQRNELLGSFDAPIVEEFNANIEDVARKVNAVWGYAMEQVEVMSISELLTKDDPTAKLLSTTKSICGKDPEEFAREVKKYLDSTYAKVTGKAGAITRRMALWPLIDHRTAWSSEICEGRLLTPPSGHGTENRLSEFTATCSSAIKLSEEDLKSKILDPTCDKLLQELHKFGNQLTRKVAACDALKVMEKPLLECAKFSDETAERWILRNPRVRTSIRRLHYLTFGAIIQRGGDTFTSRSEGVSTTYTWMQDILAKTYFQGQEDYLQSRQVTLHEIKEEAKDLVAKALRDISAQSSGIHEDLTEHISSKWRKLFRKAFEIRGSGYMKRRHDSLLEFSQKHGKGIYKDAVADMEARLKENFQELHSTLDKAWKHGLQRFRAQMSLIAGGVIQDEHGKRTKNNSVPCRTGPTCRWAYGICS</sequence>
<gene>
    <name evidence="1" type="ORF">B0H63DRAFT_524597</name>
</gene>
<dbReference type="Proteomes" id="UP001285441">
    <property type="component" value="Unassembled WGS sequence"/>
</dbReference>
<dbReference type="EMBL" id="JAULSW010000005">
    <property type="protein sequence ID" value="KAK3381917.1"/>
    <property type="molecule type" value="Genomic_DNA"/>
</dbReference>
<proteinExistence type="predicted"/>
<reference evidence="1" key="1">
    <citation type="journal article" date="2023" name="Mol. Phylogenet. Evol.">
        <title>Genome-scale phylogeny and comparative genomics of the fungal order Sordariales.</title>
        <authorList>
            <person name="Hensen N."/>
            <person name="Bonometti L."/>
            <person name="Westerberg I."/>
            <person name="Brannstrom I.O."/>
            <person name="Guillou S."/>
            <person name="Cros-Aarteil S."/>
            <person name="Calhoun S."/>
            <person name="Haridas S."/>
            <person name="Kuo A."/>
            <person name="Mondo S."/>
            <person name="Pangilinan J."/>
            <person name="Riley R."/>
            <person name="LaButti K."/>
            <person name="Andreopoulos B."/>
            <person name="Lipzen A."/>
            <person name="Chen C."/>
            <person name="Yan M."/>
            <person name="Daum C."/>
            <person name="Ng V."/>
            <person name="Clum A."/>
            <person name="Steindorff A."/>
            <person name="Ohm R.A."/>
            <person name="Martin F."/>
            <person name="Silar P."/>
            <person name="Natvig D.O."/>
            <person name="Lalanne C."/>
            <person name="Gautier V."/>
            <person name="Ament-Velasquez S.L."/>
            <person name="Kruys A."/>
            <person name="Hutchinson M.I."/>
            <person name="Powell A.J."/>
            <person name="Barry K."/>
            <person name="Miller A.N."/>
            <person name="Grigoriev I.V."/>
            <person name="Debuchy R."/>
            <person name="Gladieux P."/>
            <person name="Hiltunen Thoren M."/>
            <person name="Johannesson H."/>
        </authorList>
    </citation>
    <scope>NUCLEOTIDE SEQUENCE</scope>
    <source>
        <strain evidence="1">CBS 232.78</strain>
    </source>
</reference>
<dbReference type="AlphaFoldDB" id="A0AAE0NI13"/>
<dbReference type="PANTHER" id="PTHR36681">
    <property type="entry name" value="NUCLEAR GTPASE, GERMINAL CENTER-ASSOCIATED, TANDEM DUPLICATE 3"/>
    <property type="match status" value="1"/>
</dbReference>